<accession>A0A9E7SZK5</accession>
<dbReference type="EMBL" id="CP100358">
    <property type="protein sequence ID" value="UTF55993.1"/>
    <property type="molecule type" value="Genomic_DNA"/>
</dbReference>
<dbReference type="GeneID" id="73292503"/>
<dbReference type="AlphaFoldDB" id="A0A9E7SZK5"/>
<name>A0A9E7SZK5_9EURY</name>
<feature type="region of interest" description="Disordered" evidence="1">
    <location>
        <begin position="1"/>
        <end position="38"/>
    </location>
</feature>
<evidence type="ECO:0008006" key="4">
    <source>
        <dbReference type="Google" id="ProtNLM"/>
    </source>
</evidence>
<dbReference type="GO" id="GO:0006355">
    <property type="term" value="P:regulation of DNA-templated transcription"/>
    <property type="evidence" value="ECO:0007669"/>
    <property type="project" value="InterPro"/>
</dbReference>
<dbReference type="KEGG" id="sawl:NGM29_20615"/>
<dbReference type="InterPro" id="IPR010985">
    <property type="entry name" value="Ribbon_hlx_hlx"/>
</dbReference>
<sequence>MGRRKITEEAERKKQSETEPDQDGDQPDGRDQLTQRMPTDLVEDVDDFAEAHGMSRNAAINFLVRQALPE</sequence>
<keyword evidence="2" id="KW-0614">Plasmid</keyword>
<keyword evidence="3" id="KW-1185">Reference proteome</keyword>
<dbReference type="SUPFAM" id="SSF47598">
    <property type="entry name" value="Ribbon-helix-helix"/>
    <property type="match status" value="1"/>
</dbReference>
<protein>
    <recommendedName>
        <fullName evidence="4">CopG family transcriptional regulator</fullName>
    </recommendedName>
</protein>
<feature type="compositionally biased region" description="Basic and acidic residues" evidence="1">
    <location>
        <begin position="1"/>
        <end position="17"/>
    </location>
</feature>
<evidence type="ECO:0000313" key="2">
    <source>
        <dbReference type="EMBL" id="UTF55993.1"/>
    </source>
</evidence>
<evidence type="ECO:0000256" key="1">
    <source>
        <dbReference type="SAM" id="MobiDB-lite"/>
    </source>
</evidence>
<dbReference type="RefSeq" id="WP_254161568.1">
    <property type="nucleotide sequence ID" value="NZ_CP100358.1"/>
</dbReference>
<reference evidence="2" key="1">
    <citation type="submission" date="2022-06" db="EMBL/GenBank/DDBJ databases">
        <title>Diverse halophilic archaea isolated from saline environments.</title>
        <authorList>
            <person name="Cui H.-L."/>
        </authorList>
    </citation>
    <scope>NUCLEOTIDE SEQUENCE</scope>
    <source>
        <strain evidence="2">WLHS1</strain>
        <plasmid evidence="2">unnamed3</plasmid>
    </source>
</reference>
<organism evidence="2 3">
    <name type="scientific">Natronosalvus rutilus</name>
    <dbReference type="NCBI Taxonomy" id="2953753"/>
    <lineage>
        <taxon>Archaea</taxon>
        <taxon>Methanobacteriati</taxon>
        <taxon>Methanobacteriota</taxon>
        <taxon>Stenosarchaea group</taxon>
        <taxon>Halobacteria</taxon>
        <taxon>Halobacteriales</taxon>
        <taxon>Natrialbaceae</taxon>
        <taxon>Natronosalvus</taxon>
    </lineage>
</organism>
<geneLocation type="plasmid" evidence="2 3">
    <name>unnamed3</name>
</geneLocation>
<dbReference type="Proteomes" id="UP001056855">
    <property type="component" value="Plasmid unnamed3"/>
</dbReference>
<dbReference type="Gene3D" id="1.10.1220.10">
    <property type="entry name" value="Met repressor-like"/>
    <property type="match status" value="1"/>
</dbReference>
<gene>
    <name evidence="2" type="ORF">NGM29_20615</name>
</gene>
<proteinExistence type="predicted"/>
<dbReference type="InterPro" id="IPR013321">
    <property type="entry name" value="Arc_rbn_hlx_hlx"/>
</dbReference>
<evidence type="ECO:0000313" key="3">
    <source>
        <dbReference type="Proteomes" id="UP001056855"/>
    </source>
</evidence>